<dbReference type="CDD" id="cd04301">
    <property type="entry name" value="NAT_SF"/>
    <property type="match status" value="1"/>
</dbReference>
<evidence type="ECO:0000313" key="2">
    <source>
        <dbReference type="EMBL" id="RIA47581.1"/>
    </source>
</evidence>
<proteinExistence type="predicted"/>
<reference evidence="2 3" key="1">
    <citation type="submission" date="2018-08" db="EMBL/GenBank/DDBJ databases">
        <title>Genomic Encyclopedia of Archaeal and Bacterial Type Strains, Phase II (KMG-II): from individual species to whole genera.</title>
        <authorList>
            <person name="Goeker M."/>
        </authorList>
    </citation>
    <scope>NUCLEOTIDE SEQUENCE [LARGE SCALE GENOMIC DNA]</scope>
    <source>
        <strain evidence="2 3">DSM 5002</strain>
    </source>
</reference>
<sequence length="189" mass="21683">MTESDFWGGTFRKLWPTETEKFRDHLLRLDKETRRLRFGMPVNDQFISDYAARVGDWDSIIHAFVVNGEVRAAAELRRIGDHWSGEAEAAFSVETDYQNKGIGSELLGRVVRSARNRGIDRLYMNCLLENRKMQRVAKKFEASLQFEHGDVIGRVQPGVPTYLSIWSEAIEDGSNFMMAVLDLPKRRAA</sequence>
<dbReference type="OrthoDB" id="7843527at2"/>
<protein>
    <submittedName>
        <fullName evidence="2">Acetyltransferase (GNAT) family protein</fullName>
    </submittedName>
</protein>
<keyword evidence="2" id="KW-0808">Transferase</keyword>
<organism evidence="2 3">
    <name type="scientific">Dichotomicrobium thermohalophilum</name>
    <dbReference type="NCBI Taxonomy" id="933063"/>
    <lineage>
        <taxon>Bacteria</taxon>
        <taxon>Pseudomonadati</taxon>
        <taxon>Pseudomonadota</taxon>
        <taxon>Alphaproteobacteria</taxon>
        <taxon>Hyphomicrobiales</taxon>
        <taxon>Hyphomicrobiaceae</taxon>
        <taxon>Dichotomicrobium</taxon>
    </lineage>
</organism>
<accession>A0A397PPB7</accession>
<dbReference type="PROSITE" id="PS51186">
    <property type="entry name" value="GNAT"/>
    <property type="match status" value="1"/>
</dbReference>
<keyword evidence="3" id="KW-1185">Reference proteome</keyword>
<evidence type="ECO:0000313" key="3">
    <source>
        <dbReference type="Proteomes" id="UP000266273"/>
    </source>
</evidence>
<dbReference type="RefSeq" id="WP_119062177.1">
    <property type="nucleotide sequence ID" value="NZ_QXDF01000002.1"/>
</dbReference>
<dbReference type="InterPro" id="IPR000182">
    <property type="entry name" value="GNAT_dom"/>
</dbReference>
<name>A0A397PPB7_9HYPH</name>
<dbReference type="Pfam" id="PF00583">
    <property type="entry name" value="Acetyltransf_1"/>
    <property type="match status" value="1"/>
</dbReference>
<dbReference type="Proteomes" id="UP000266273">
    <property type="component" value="Unassembled WGS sequence"/>
</dbReference>
<dbReference type="Gene3D" id="3.40.630.30">
    <property type="match status" value="1"/>
</dbReference>
<feature type="domain" description="N-acetyltransferase" evidence="1">
    <location>
        <begin position="9"/>
        <end position="168"/>
    </location>
</feature>
<dbReference type="GO" id="GO:0016747">
    <property type="term" value="F:acyltransferase activity, transferring groups other than amino-acyl groups"/>
    <property type="evidence" value="ECO:0007669"/>
    <property type="project" value="InterPro"/>
</dbReference>
<evidence type="ECO:0000259" key="1">
    <source>
        <dbReference type="PROSITE" id="PS51186"/>
    </source>
</evidence>
<dbReference type="EMBL" id="QXDF01000002">
    <property type="protein sequence ID" value="RIA47581.1"/>
    <property type="molecule type" value="Genomic_DNA"/>
</dbReference>
<dbReference type="InterPro" id="IPR016181">
    <property type="entry name" value="Acyl_CoA_acyltransferase"/>
</dbReference>
<comment type="caution">
    <text evidence="2">The sequence shown here is derived from an EMBL/GenBank/DDBJ whole genome shotgun (WGS) entry which is preliminary data.</text>
</comment>
<gene>
    <name evidence="2" type="ORF">BXY53_2136</name>
</gene>
<dbReference type="SUPFAM" id="SSF55729">
    <property type="entry name" value="Acyl-CoA N-acyltransferases (Nat)"/>
    <property type="match status" value="1"/>
</dbReference>
<dbReference type="AlphaFoldDB" id="A0A397PPB7"/>